<evidence type="ECO:0000256" key="5">
    <source>
        <dbReference type="ARBA" id="ARBA00022989"/>
    </source>
</evidence>
<dbReference type="Pfam" id="PF06963">
    <property type="entry name" value="FPN1"/>
    <property type="match status" value="1"/>
</dbReference>
<evidence type="ECO:0000256" key="7">
    <source>
        <dbReference type="RuleBase" id="RU365065"/>
    </source>
</evidence>
<evidence type="ECO:0000256" key="4">
    <source>
        <dbReference type="ARBA" id="ARBA00022692"/>
    </source>
</evidence>
<evidence type="ECO:0000256" key="6">
    <source>
        <dbReference type="ARBA" id="ARBA00023136"/>
    </source>
</evidence>
<feature type="transmembrane region" description="Helical" evidence="7">
    <location>
        <begin position="481"/>
        <end position="504"/>
    </location>
</feature>
<proteinExistence type="inferred from homology"/>
<feature type="transmembrane region" description="Helical" evidence="7">
    <location>
        <begin position="119"/>
        <end position="141"/>
    </location>
</feature>
<accession>A0AAF5RW51</accession>
<evidence type="ECO:0000256" key="1">
    <source>
        <dbReference type="ARBA" id="ARBA00004141"/>
    </source>
</evidence>
<feature type="transmembrane region" description="Helical" evidence="7">
    <location>
        <begin position="170"/>
        <end position="190"/>
    </location>
</feature>
<keyword evidence="5 7" id="KW-1133">Transmembrane helix</keyword>
<feature type="transmembrane region" description="Helical" evidence="7">
    <location>
        <begin position="48"/>
        <end position="70"/>
    </location>
</feature>
<keyword evidence="3 7" id="KW-0813">Transport</keyword>
<comment type="similarity">
    <text evidence="2 7">Belongs to the ferroportin (FP) (TC 2.A.100) family. SLC40A subfamily.</text>
</comment>
<feature type="transmembrane region" description="Helical" evidence="7">
    <location>
        <begin position="196"/>
        <end position="219"/>
    </location>
</feature>
<dbReference type="PANTHER" id="PTHR11660">
    <property type="entry name" value="SOLUTE CARRIER FAMILY 40 MEMBER"/>
    <property type="match status" value="1"/>
</dbReference>
<evidence type="ECO:0000256" key="2">
    <source>
        <dbReference type="ARBA" id="ARBA00006279"/>
    </source>
</evidence>
<dbReference type="Gene3D" id="1.20.1250.20">
    <property type="entry name" value="MFS general substrate transporter like domains"/>
    <property type="match status" value="1"/>
</dbReference>
<protein>
    <recommendedName>
        <fullName evidence="7">Solute carrier family 40 member</fullName>
    </recommendedName>
</protein>
<reference evidence="9" key="3">
    <citation type="submission" date="2024-02" db="UniProtKB">
        <authorList>
            <consortium name="WormBaseParasite"/>
        </authorList>
    </citation>
    <scope>IDENTIFICATION</scope>
    <source>
        <strain evidence="9">pt0022</strain>
    </source>
</reference>
<dbReference type="PANTHER" id="PTHR11660:SF57">
    <property type="entry name" value="SOLUTE CARRIER FAMILY 40 MEMBER"/>
    <property type="match status" value="1"/>
</dbReference>
<dbReference type="GO" id="GO:0005381">
    <property type="term" value="F:iron ion transmembrane transporter activity"/>
    <property type="evidence" value="ECO:0007669"/>
    <property type="project" value="UniProtKB-UniRule"/>
</dbReference>
<reference evidence="8" key="1">
    <citation type="submission" date="2015-03" db="EMBL/GenBank/DDBJ databases">
        <title>Wuchereria bancrofti Genome Sequencing Papua New Guinea Strain.</title>
        <authorList>
            <person name="Small S.T."/>
            <person name="Serre D."/>
            <person name="Zimmerman P.A."/>
        </authorList>
    </citation>
    <scope>NUCLEOTIDE SEQUENCE [LARGE SCALE GENOMIC DNA]</scope>
    <source>
        <strain evidence="8">pt0022</strain>
    </source>
</reference>
<dbReference type="InterPro" id="IPR036259">
    <property type="entry name" value="MFS_trans_sf"/>
</dbReference>
<dbReference type="InterPro" id="IPR009716">
    <property type="entry name" value="Ferroportin-1"/>
</dbReference>
<evidence type="ECO:0000313" key="8">
    <source>
        <dbReference type="Proteomes" id="UP000093561"/>
    </source>
</evidence>
<dbReference type="SUPFAM" id="SSF103473">
    <property type="entry name" value="MFS general substrate transporter"/>
    <property type="match status" value="1"/>
</dbReference>
<dbReference type="AlphaFoldDB" id="A0AAF5RW51"/>
<reference evidence="8" key="2">
    <citation type="journal article" date="2016" name="Mol. Ecol.">
        <title>Population genomics of the filarial nematode parasite Wuchereria bancrofti from mosquitoes.</title>
        <authorList>
            <person name="Small S.T."/>
            <person name="Reimer L.J."/>
            <person name="Tisch D.J."/>
            <person name="King C.L."/>
            <person name="Christensen B.M."/>
            <person name="Siba P.M."/>
            <person name="Kazura J.W."/>
            <person name="Serre D."/>
            <person name="Zimmerman P.A."/>
        </authorList>
    </citation>
    <scope>NUCLEOTIDE SEQUENCE</scope>
    <source>
        <strain evidence="8">pt0022</strain>
    </source>
</reference>
<keyword evidence="7" id="KW-0406">Ion transport</keyword>
<feature type="transmembrane region" description="Helical" evidence="7">
    <location>
        <begin position="413"/>
        <end position="433"/>
    </location>
</feature>
<feature type="transmembrane region" description="Helical" evidence="7">
    <location>
        <begin position="82"/>
        <end position="107"/>
    </location>
</feature>
<feature type="transmembrane region" description="Helical" evidence="7">
    <location>
        <begin position="303"/>
        <end position="325"/>
    </location>
</feature>
<dbReference type="GO" id="GO:0016020">
    <property type="term" value="C:membrane"/>
    <property type="evidence" value="ECO:0007669"/>
    <property type="project" value="UniProtKB-SubCell"/>
</dbReference>
<name>A0AAF5RW51_WUCBA</name>
<keyword evidence="6 7" id="KW-0472">Membrane</keyword>
<evidence type="ECO:0000313" key="9">
    <source>
        <dbReference type="WBParaSite" id="mrna-Wban_06828"/>
    </source>
</evidence>
<dbReference type="Proteomes" id="UP000093561">
    <property type="component" value="Unassembled WGS sequence"/>
</dbReference>
<comment type="subcellular location">
    <subcellularLocation>
        <location evidence="1 7">Membrane</location>
        <topology evidence="1 7">Multi-pass membrane protein</topology>
    </subcellularLocation>
</comment>
<sequence length="550" mass="61862">MQSHNEQRRHNLPSASLTGLYSAYAISCIGDRLWTFALVLILEYIGGIRLVCFSQLFEEIIIMAFGSIIGSWMDHHTRKRSIITVLIINNTNVAISAALLASCITISEISTNYNSHFLLWHILYVICIVLSIITCSLSCLASEMEKMAFTKDWIVVITKKDETSLSAANAWMKMIDLSSSVVSPFIAGYIINSISYRFACMIFVVWNLLSVFMEAYIIIRVHNAVPEFAKRDLSPSPDEQRKTECCKKCPGFIQRTIGKWITLFYIYYQQNVFPAAFGLTLLYMTVLGFDGIAIGYAKSQGLSALWLGILRSIGAAFGIIGAYLYSLIETHSSAMKSGFIGLTAQHLALYLCIVSIWLPGSPFDPITYFREITFAIWWQQLKDSFAFVRDKNENETDPNDIDWSTWTSNGHCIISAFTLLIGIAVARLGLYMADLSISQIMQEKVPERERNTVFGVQDSIAQFFSVLKDILTIILPDPKTFGILIIISILFVFSGFLCFCYYIFAVVHHTEGKVETVNTNTEKNHNESGNILVKANESTRERMSGSSDMQ</sequence>
<evidence type="ECO:0000256" key="3">
    <source>
        <dbReference type="ARBA" id="ARBA00022448"/>
    </source>
</evidence>
<keyword evidence="4 7" id="KW-0812">Transmembrane</keyword>
<organism evidence="8 9">
    <name type="scientific">Wuchereria bancrofti</name>
    <dbReference type="NCBI Taxonomy" id="6293"/>
    <lineage>
        <taxon>Eukaryota</taxon>
        <taxon>Metazoa</taxon>
        <taxon>Ecdysozoa</taxon>
        <taxon>Nematoda</taxon>
        <taxon>Chromadorea</taxon>
        <taxon>Rhabditida</taxon>
        <taxon>Spirurina</taxon>
        <taxon>Spiruromorpha</taxon>
        <taxon>Filarioidea</taxon>
        <taxon>Onchocercidae</taxon>
        <taxon>Wuchereria</taxon>
    </lineage>
</organism>
<comment type="function">
    <text evidence="7">May be involved in iron transport and iron homeostasis.</text>
</comment>
<feature type="transmembrane region" description="Helical" evidence="7">
    <location>
        <begin position="272"/>
        <end position="297"/>
    </location>
</feature>
<feature type="transmembrane region" description="Helical" evidence="7">
    <location>
        <begin position="21"/>
        <end position="42"/>
    </location>
</feature>
<feature type="transmembrane region" description="Helical" evidence="7">
    <location>
        <begin position="337"/>
        <end position="358"/>
    </location>
</feature>
<dbReference type="WBParaSite" id="mrna-Wban_06828">
    <property type="protein sequence ID" value="mrna-Wban_06828"/>
    <property type="gene ID" value="Wban_06828"/>
</dbReference>